<reference evidence="3" key="1">
    <citation type="submission" date="2017-08" db="EMBL/GenBank/DDBJ databases">
        <authorList>
            <person name="Varghese N."/>
            <person name="Submissions S."/>
        </authorList>
    </citation>
    <scope>NUCLEOTIDE SEQUENCE [LARGE SCALE GENOMIC DNA]</scope>
    <source>
        <strain evidence="3">USBA17B2</strain>
    </source>
</reference>
<evidence type="ECO:0008006" key="4">
    <source>
        <dbReference type="Google" id="ProtNLM"/>
    </source>
</evidence>
<dbReference type="PANTHER" id="PTHR35399">
    <property type="entry name" value="SLR8030 PROTEIN"/>
    <property type="match status" value="1"/>
</dbReference>
<sequence>MPAPTTRRSLLPLLHVSEHLTNRSPRTCRYRCGDQCAQPVPNTSANEYFGDMVAATVSRRSVLQGATGAAVVTSLAWGTAEDAAAAPGRGHGQGRKNLAGFEPIPPTPNHVDDVIVPAGYAWAPVISWGDPVEPGAPDFDVDAQSVEAQKGQAGYNADYLALRRGGRGGNSANKGLIVVNNEYTNPELMFPGYDDAAGPTPEQARIEMAAHGMTIVEVSRTGQFAPWTYDRDGARNRRIHTWTEFAVDGPAAGATWMRTSADPSGRTVLGTLNNCAGGETPWGTSLSGEENFNQYFNSVGAPDPGKRLARYGIASAGRGWERAEDRFLVTAEPNEVNRFGWIVEVDPEDPPPSPSSTPPWAASSTRGRPSGWPPTDAPSPTWATTSATTTSTSSCPGTPTARASGPTT</sequence>
<dbReference type="Pfam" id="PF05787">
    <property type="entry name" value="PhoX"/>
    <property type="match status" value="1"/>
</dbReference>
<gene>
    <name evidence="2" type="ORF">SAMN05421879_106109</name>
</gene>
<dbReference type="Proteomes" id="UP000219688">
    <property type="component" value="Unassembled WGS sequence"/>
</dbReference>
<dbReference type="EMBL" id="OBQK01000006">
    <property type="protein sequence ID" value="SOC55913.1"/>
    <property type="molecule type" value="Genomic_DNA"/>
</dbReference>
<proteinExistence type="predicted"/>
<dbReference type="InterPro" id="IPR006311">
    <property type="entry name" value="TAT_signal"/>
</dbReference>
<evidence type="ECO:0000313" key="3">
    <source>
        <dbReference type="Proteomes" id="UP000219688"/>
    </source>
</evidence>
<dbReference type="PROSITE" id="PS51318">
    <property type="entry name" value="TAT"/>
    <property type="match status" value="1"/>
</dbReference>
<name>A0A285VPN1_9MICO</name>
<dbReference type="PANTHER" id="PTHR35399:SF2">
    <property type="entry name" value="DUF839 DOMAIN-CONTAINING PROTEIN"/>
    <property type="match status" value="1"/>
</dbReference>
<dbReference type="InterPro" id="IPR008557">
    <property type="entry name" value="PhoX"/>
</dbReference>
<accession>A0A285VPN1</accession>
<feature type="compositionally biased region" description="Low complexity" evidence="1">
    <location>
        <begin position="378"/>
        <end position="401"/>
    </location>
</feature>
<organism evidence="2 3">
    <name type="scientific">Ornithinimicrobium cerasi</name>
    <dbReference type="NCBI Taxonomy" id="2248773"/>
    <lineage>
        <taxon>Bacteria</taxon>
        <taxon>Bacillati</taxon>
        <taxon>Actinomycetota</taxon>
        <taxon>Actinomycetes</taxon>
        <taxon>Micrococcales</taxon>
        <taxon>Ornithinimicrobiaceae</taxon>
        <taxon>Ornithinimicrobium</taxon>
    </lineage>
</organism>
<feature type="region of interest" description="Disordered" evidence="1">
    <location>
        <begin position="344"/>
        <end position="408"/>
    </location>
</feature>
<protein>
    <recommendedName>
        <fullName evidence="4">Phosphatase</fullName>
    </recommendedName>
</protein>
<keyword evidence="3" id="KW-1185">Reference proteome</keyword>
<dbReference type="AlphaFoldDB" id="A0A285VPN1"/>
<evidence type="ECO:0000256" key="1">
    <source>
        <dbReference type="SAM" id="MobiDB-lite"/>
    </source>
</evidence>
<evidence type="ECO:0000313" key="2">
    <source>
        <dbReference type="EMBL" id="SOC55913.1"/>
    </source>
</evidence>